<feature type="domain" description="Calcineurin-like phosphoesterase" evidence="2">
    <location>
        <begin position="64"/>
        <end position="329"/>
    </location>
</feature>
<dbReference type="GO" id="GO:0016787">
    <property type="term" value="F:hydrolase activity"/>
    <property type="evidence" value="ECO:0007669"/>
    <property type="project" value="InterPro"/>
</dbReference>
<dbReference type="PANTHER" id="PTHR46546">
    <property type="entry name" value="SHEWANELLA-LIKE PROTEIN PHOSPHATASE 1"/>
    <property type="match status" value="1"/>
</dbReference>
<comment type="caution">
    <text evidence="3">The sequence shown here is derived from an EMBL/GenBank/DDBJ whole genome shotgun (WGS) entry which is preliminary data.</text>
</comment>
<dbReference type="Pfam" id="PF00149">
    <property type="entry name" value="Metallophos"/>
    <property type="match status" value="1"/>
</dbReference>
<dbReference type="PANTHER" id="PTHR46546:SF4">
    <property type="entry name" value="SHEWANELLA-LIKE PROTEIN PHOSPHATASE 1"/>
    <property type="match status" value="1"/>
</dbReference>
<evidence type="ECO:0000313" key="4">
    <source>
        <dbReference type="Proteomes" id="UP000594342"/>
    </source>
</evidence>
<evidence type="ECO:0000256" key="1">
    <source>
        <dbReference type="SAM" id="MobiDB-lite"/>
    </source>
</evidence>
<evidence type="ECO:0000313" key="3">
    <source>
        <dbReference type="EMBL" id="VBB18063.1"/>
    </source>
</evidence>
<dbReference type="Gene3D" id="3.60.21.10">
    <property type="match status" value="1"/>
</dbReference>
<dbReference type="InterPro" id="IPR004843">
    <property type="entry name" value="Calcineurin-like_PHP"/>
</dbReference>
<gene>
    <name evidence="3" type="ORF">YASMINEVIRUS_526</name>
</gene>
<sequence length="400" mass="44970">MTDRDTDNKIGGYRTKTKSGKPSKKTNIRTIKYTKDEENFIKKDFNEMCAPYRYTPAILPARDRVVVFGDIHGDLSLAIEMLTKSGVASYDGVSDSVTWTGGTTCVVQVGDQIDRCRPMPGMPCHHPKTTYNDENNDVKIMEMFNTLGKQAEQVGGLVVSLLGNHEILNALGRMDYVSYKGIKQFEHFVDPDSPERVFSDGQEARVHAFQPGHVYGRMMGCTRLPAVVIGSNMFVHAGIIDALIEEININTATDLEKINIKLKRWLLGLLDQDYVEEIIKYSKNSMFWSRVLGKIPPGTSLTDPTCMDNIKNVLKLFNIGSIVIGHTPQSFMYSNDINSTCDSKVWRVDNGSSSAFNNFDNVFQKTGSLNKNRRMQYLEISNDSNYFVCDGVGCKKEIRF</sequence>
<dbReference type="EMBL" id="UPSH01000001">
    <property type="protein sequence ID" value="VBB18063.1"/>
    <property type="molecule type" value="Genomic_DNA"/>
</dbReference>
<dbReference type="SUPFAM" id="SSF56300">
    <property type="entry name" value="Metallo-dependent phosphatases"/>
    <property type="match status" value="1"/>
</dbReference>
<organism evidence="3 4">
    <name type="scientific">Yasminevirus sp. GU-2018</name>
    <dbReference type="NCBI Taxonomy" id="2420051"/>
    <lineage>
        <taxon>Viruses</taxon>
        <taxon>Varidnaviria</taxon>
        <taxon>Bamfordvirae</taxon>
        <taxon>Nucleocytoviricota</taxon>
        <taxon>Megaviricetes</taxon>
        <taxon>Imitervirales</taxon>
        <taxon>Mimiviridae</taxon>
        <taxon>Klosneuvirinae</taxon>
        <taxon>Yasminevirus</taxon>
        <taxon>Yasminevirus saudimassiliense</taxon>
    </lineage>
</organism>
<feature type="region of interest" description="Disordered" evidence="1">
    <location>
        <begin position="1"/>
        <end position="25"/>
    </location>
</feature>
<evidence type="ECO:0000259" key="2">
    <source>
        <dbReference type="Pfam" id="PF00149"/>
    </source>
</evidence>
<dbReference type="InterPro" id="IPR029052">
    <property type="entry name" value="Metallo-depent_PP-like"/>
</dbReference>
<name>A0A5K0U9I9_9VIRU</name>
<proteinExistence type="predicted"/>
<keyword evidence="4" id="KW-1185">Reference proteome</keyword>
<feature type="compositionally biased region" description="Basic residues" evidence="1">
    <location>
        <begin position="15"/>
        <end position="25"/>
    </location>
</feature>
<reference evidence="3 4" key="1">
    <citation type="submission" date="2018-10" db="EMBL/GenBank/DDBJ databases">
        <authorList>
            <consortium name="IHU Genomes"/>
        </authorList>
    </citation>
    <scope>NUCLEOTIDE SEQUENCE [LARGE SCALE GENOMIC DNA]</scope>
    <source>
        <strain evidence="3 4">A1</strain>
    </source>
</reference>
<dbReference type="Proteomes" id="UP000594342">
    <property type="component" value="Unassembled WGS sequence"/>
</dbReference>
<protein>
    <submittedName>
        <fullName evidence="3">Metallophosphatase/phosphoesterase</fullName>
    </submittedName>
</protein>
<accession>A0A5K0U9I9</accession>